<name>A0A8S3HP04_9BILA</name>
<protein>
    <submittedName>
        <fullName evidence="1">Uncharacterized protein</fullName>
    </submittedName>
</protein>
<comment type="caution">
    <text evidence="1">The sequence shown here is derived from an EMBL/GenBank/DDBJ whole genome shotgun (WGS) entry which is preliminary data.</text>
</comment>
<dbReference type="AlphaFoldDB" id="A0A8S3HP04"/>
<reference evidence="1" key="1">
    <citation type="submission" date="2021-02" db="EMBL/GenBank/DDBJ databases">
        <authorList>
            <person name="Nowell W R."/>
        </authorList>
    </citation>
    <scope>NUCLEOTIDE SEQUENCE</scope>
</reference>
<gene>
    <name evidence="1" type="ORF">SMN809_LOCUS70256</name>
</gene>
<accession>A0A8S3HP04</accession>
<proteinExistence type="predicted"/>
<dbReference type="EMBL" id="CAJOBI010321098">
    <property type="protein sequence ID" value="CAF5185232.1"/>
    <property type="molecule type" value="Genomic_DNA"/>
</dbReference>
<feature type="non-terminal residue" evidence="1">
    <location>
        <position position="64"/>
    </location>
</feature>
<dbReference type="Proteomes" id="UP000676336">
    <property type="component" value="Unassembled WGS sequence"/>
</dbReference>
<evidence type="ECO:0000313" key="2">
    <source>
        <dbReference type="Proteomes" id="UP000676336"/>
    </source>
</evidence>
<organism evidence="1 2">
    <name type="scientific">Rotaria magnacalcarata</name>
    <dbReference type="NCBI Taxonomy" id="392030"/>
    <lineage>
        <taxon>Eukaryota</taxon>
        <taxon>Metazoa</taxon>
        <taxon>Spiralia</taxon>
        <taxon>Gnathifera</taxon>
        <taxon>Rotifera</taxon>
        <taxon>Eurotatoria</taxon>
        <taxon>Bdelloidea</taxon>
        <taxon>Philodinida</taxon>
        <taxon>Philodinidae</taxon>
        <taxon>Rotaria</taxon>
    </lineage>
</organism>
<evidence type="ECO:0000313" key="1">
    <source>
        <dbReference type="EMBL" id="CAF5185232.1"/>
    </source>
</evidence>
<sequence>MTVSNSIHLWTLTTKFLSTFSVNIYPNELIECRLNYFVQNVSRAASTYLVISVTFDRVIRPELP</sequence>